<dbReference type="InterPro" id="IPR052468">
    <property type="entry name" value="Dual_spec_MAPK_kinase"/>
</dbReference>
<comment type="catalytic activity">
    <reaction evidence="12">
        <text>L-tyrosyl-[protein] + ATP = O-phospho-L-tyrosyl-[protein] + ADP + H(+)</text>
        <dbReference type="Rhea" id="RHEA:10596"/>
        <dbReference type="Rhea" id="RHEA-COMP:10136"/>
        <dbReference type="Rhea" id="RHEA-COMP:20101"/>
        <dbReference type="ChEBI" id="CHEBI:15378"/>
        <dbReference type="ChEBI" id="CHEBI:30616"/>
        <dbReference type="ChEBI" id="CHEBI:46858"/>
        <dbReference type="ChEBI" id="CHEBI:61978"/>
        <dbReference type="ChEBI" id="CHEBI:456216"/>
        <dbReference type="EC" id="2.7.12.2"/>
    </reaction>
</comment>
<feature type="non-terminal residue" evidence="15">
    <location>
        <position position="136"/>
    </location>
</feature>
<evidence type="ECO:0000256" key="3">
    <source>
        <dbReference type="ARBA" id="ARBA00022679"/>
    </source>
</evidence>
<evidence type="ECO:0000256" key="9">
    <source>
        <dbReference type="ARBA" id="ARBA00038999"/>
    </source>
</evidence>
<evidence type="ECO:0000256" key="2">
    <source>
        <dbReference type="ARBA" id="ARBA00022553"/>
    </source>
</evidence>
<keyword evidence="7" id="KW-0829">Tyrosine-protein kinase</keyword>
<dbReference type="EMBL" id="CAJNOK010062356">
    <property type="protein sequence ID" value="CAF1640744.1"/>
    <property type="molecule type" value="Genomic_DNA"/>
</dbReference>
<dbReference type="SUPFAM" id="SSF56112">
    <property type="entry name" value="Protein kinase-like (PK-like)"/>
    <property type="match status" value="1"/>
</dbReference>
<gene>
    <name evidence="14" type="ORF">OVA965_LOCUS44269</name>
    <name evidence="15" type="ORF">TMI583_LOCUS46963</name>
</gene>
<evidence type="ECO:0000313" key="15">
    <source>
        <dbReference type="EMBL" id="CAF4476840.1"/>
    </source>
</evidence>
<evidence type="ECO:0000256" key="7">
    <source>
        <dbReference type="ARBA" id="ARBA00023137"/>
    </source>
</evidence>
<proteinExistence type="inferred from homology"/>
<evidence type="ECO:0000256" key="11">
    <source>
        <dbReference type="ARBA" id="ARBA00049299"/>
    </source>
</evidence>
<dbReference type="SMART" id="SM00220">
    <property type="entry name" value="S_TKc"/>
    <property type="match status" value="1"/>
</dbReference>
<comment type="catalytic activity">
    <reaction evidence="11">
        <text>L-threonyl-[protein] + ATP = O-phospho-L-threonyl-[protein] + ADP + H(+)</text>
        <dbReference type="Rhea" id="RHEA:46608"/>
        <dbReference type="Rhea" id="RHEA-COMP:11060"/>
        <dbReference type="Rhea" id="RHEA-COMP:11605"/>
        <dbReference type="ChEBI" id="CHEBI:15378"/>
        <dbReference type="ChEBI" id="CHEBI:30013"/>
        <dbReference type="ChEBI" id="CHEBI:30616"/>
        <dbReference type="ChEBI" id="CHEBI:61977"/>
        <dbReference type="ChEBI" id="CHEBI:456216"/>
        <dbReference type="EC" id="2.7.12.2"/>
    </reaction>
</comment>
<dbReference type="EMBL" id="CAJOBA010089209">
    <property type="protein sequence ID" value="CAF4476840.1"/>
    <property type="molecule type" value="Genomic_DNA"/>
</dbReference>
<organism evidence="15 16">
    <name type="scientific">Didymodactylos carnosus</name>
    <dbReference type="NCBI Taxonomy" id="1234261"/>
    <lineage>
        <taxon>Eukaryota</taxon>
        <taxon>Metazoa</taxon>
        <taxon>Spiralia</taxon>
        <taxon>Gnathifera</taxon>
        <taxon>Rotifera</taxon>
        <taxon>Eurotatoria</taxon>
        <taxon>Bdelloidea</taxon>
        <taxon>Philodinida</taxon>
        <taxon>Philodinidae</taxon>
        <taxon>Didymodactylos</taxon>
    </lineage>
</organism>
<dbReference type="Gene3D" id="1.10.510.10">
    <property type="entry name" value="Transferase(Phosphotransferase) domain 1"/>
    <property type="match status" value="1"/>
</dbReference>
<dbReference type="FunFam" id="3.30.200.20:FF:000040">
    <property type="entry name" value="Dual specificity mitogen-activated protein kinase kinase"/>
    <property type="match status" value="1"/>
</dbReference>
<dbReference type="GO" id="GO:0004708">
    <property type="term" value="F:MAP kinase kinase activity"/>
    <property type="evidence" value="ECO:0007669"/>
    <property type="project" value="UniProtKB-EC"/>
</dbReference>
<evidence type="ECO:0000256" key="1">
    <source>
        <dbReference type="ARBA" id="ARBA00022527"/>
    </source>
</evidence>
<comment type="catalytic activity">
    <reaction evidence="10">
        <text>L-seryl-[protein] + ATP = O-phospho-L-seryl-[protein] + ADP + H(+)</text>
        <dbReference type="Rhea" id="RHEA:17989"/>
        <dbReference type="Rhea" id="RHEA-COMP:9863"/>
        <dbReference type="Rhea" id="RHEA-COMP:11604"/>
        <dbReference type="ChEBI" id="CHEBI:15378"/>
        <dbReference type="ChEBI" id="CHEBI:29999"/>
        <dbReference type="ChEBI" id="CHEBI:30616"/>
        <dbReference type="ChEBI" id="CHEBI:83421"/>
        <dbReference type="ChEBI" id="CHEBI:456216"/>
        <dbReference type="EC" id="2.7.12.2"/>
    </reaction>
</comment>
<reference evidence="15" key="1">
    <citation type="submission" date="2021-02" db="EMBL/GenBank/DDBJ databases">
        <authorList>
            <person name="Nowell W R."/>
        </authorList>
    </citation>
    <scope>NUCLEOTIDE SEQUENCE</scope>
</reference>
<comment type="caution">
    <text evidence="15">The sequence shown here is derived from an EMBL/GenBank/DDBJ whole genome shotgun (WGS) entry which is preliminary data.</text>
</comment>
<dbReference type="Pfam" id="PF00069">
    <property type="entry name" value="Pkinase"/>
    <property type="match status" value="1"/>
</dbReference>
<evidence type="ECO:0000256" key="10">
    <source>
        <dbReference type="ARBA" id="ARBA00049014"/>
    </source>
</evidence>
<evidence type="ECO:0000313" key="14">
    <source>
        <dbReference type="EMBL" id="CAF1640744.1"/>
    </source>
</evidence>
<dbReference type="PROSITE" id="PS00108">
    <property type="entry name" value="PROTEIN_KINASE_ST"/>
    <property type="match status" value="1"/>
</dbReference>
<dbReference type="InterPro" id="IPR000719">
    <property type="entry name" value="Prot_kinase_dom"/>
</dbReference>
<evidence type="ECO:0000256" key="6">
    <source>
        <dbReference type="ARBA" id="ARBA00022840"/>
    </source>
</evidence>
<evidence type="ECO:0000256" key="8">
    <source>
        <dbReference type="ARBA" id="ARBA00038035"/>
    </source>
</evidence>
<dbReference type="Proteomes" id="UP000677228">
    <property type="component" value="Unassembled WGS sequence"/>
</dbReference>
<keyword evidence="5" id="KW-0418">Kinase</keyword>
<accession>A0A8S2X3N9</accession>
<feature type="domain" description="Protein kinase" evidence="13">
    <location>
        <begin position="1"/>
        <end position="136"/>
    </location>
</feature>
<keyword evidence="3" id="KW-0808">Transferase</keyword>
<dbReference type="EC" id="2.7.12.2" evidence="9"/>
<dbReference type="GO" id="GO:0004713">
    <property type="term" value="F:protein tyrosine kinase activity"/>
    <property type="evidence" value="ECO:0007669"/>
    <property type="project" value="UniProtKB-KW"/>
</dbReference>
<evidence type="ECO:0000256" key="5">
    <source>
        <dbReference type="ARBA" id="ARBA00022777"/>
    </source>
</evidence>
<dbReference type="PANTHER" id="PTHR47238:SF2">
    <property type="entry name" value="DUAL SPECIFICITY MITOGEN-ACTIVATED PROTEIN KINASE KINASE HEMIPTEROUS"/>
    <property type="match status" value="1"/>
</dbReference>
<dbReference type="GO" id="GO:0005524">
    <property type="term" value="F:ATP binding"/>
    <property type="evidence" value="ECO:0007669"/>
    <property type="project" value="UniProtKB-KW"/>
</dbReference>
<keyword evidence="2" id="KW-0597">Phosphoprotein</keyword>
<name>A0A8S2X3N9_9BILA</name>
<dbReference type="Proteomes" id="UP000682733">
    <property type="component" value="Unassembled WGS sequence"/>
</dbReference>
<feature type="non-terminal residue" evidence="15">
    <location>
        <position position="1"/>
    </location>
</feature>
<protein>
    <recommendedName>
        <fullName evidence="9">mitogen-activated protein kinase kinase</fullName>
        <ecNumber evidence="9">2.7.12.2</ecNumber>
    </recommendedName>
</protein>
<evidence type="ECO:0000259" key="13">
    <source>
        <dbReference type="PROSITE" id="PS50011"/>
    </source>
</evidence>
<dbReference type="PROSITE" id="PS50011">
    <property type="entry name" value="PROTEIN_KINASE_DOM"/>
    <property type="match status" value="1"/>
</dbReference>
<sequence length="136" mass="15338">VMHRTSSDEENKRIIMDVDVITKSYDCPYIIRCLGYFINTSDVWICMELMAYCFEKLLKLINQPIPESVLGKLTFTTVTALNYLKETHGVMHRDVKPSNILIDSNGNIKLCDFGICGVLIESMAKSRNAGCAGYMS</sequence>
<keyword evidence="6" id="KW-0067">ATP-binding</keyword>
<dbReference type="Gene3D" id="6.10.140.2120">
    <property type="match status" value="1"/>
</dbReference>
<dbReference type="PANTHER" id="PTHR47238">
    <property type="entry name" value="MITOGEN-ACTIVATED PROTEIN KINASE KINASE 5"/>
    <property type="match status" value="1"/>
</dbReference>
<dbReference type="AlphaFoldDB" id="A0A8S2X3N9"/>
<evidence type="ECO:0000256" key="12">
    <source>
        <dbReference type="ARBA" id="ARBA00051693"/>
    </source>
</evidence>
<evidence type="ECO:0000256" key="4">
    <source>
        <dbReference type="ARBA" id="ARBA00022741"/>
    </source>
</evidence>
<evidence type="ECO:0000313" key="16">
    <source>
        <dbReference type="Proteomes" id="UP000682733"/>
    </source>
</evidence>
<keyword evidence="1" id="KW-0723">Serine/threonine-protein kinase</keyword>
<comment type="similarity">
    <text evidence="8">Belongs to the protein kinase superfamily. STE Ser/Thr protein kinase family. MAP kinase kinase subfamily.</text>
</comment>
<dbReference type="GO" id="GO:0004674">
    <property type="term" value="F:protein serine/threonine kinase activity"/>
    <property type="evidence" value="ECO:0007669"/>
    <property type="project" value="UniProtKB-KW"/>
</dbReference>
<dbReference type="InterPro" id="IPR008271">
    <property type="entry name" value="Ser/Thr_kinase_AS"/>
</dbReference>
<dbReference type="GO" id="GO:0006950">
    <property type="term" value="P:response to stress"/>
    <property type="evidence" value="ECO:0007669"/>
    <property type="project" value="UniProtKB-ARBA"/>
</dbReference>
<dbReference type="InterPro" id="IPR011009">
    <property type="entry name" value="Kinase-like_dom_sf"/>
</dbReference>
<keyword evidence="4" id="KW-0547">Nucleotide-binding</keyword>